<dbReference type="InterPro" id="IPR015797">
    <property type="entry name" value="NUDIX_hydrolase-like_dom_sf"/>
</dbReference>
<dbReference type="OrthoDB" id="9008185at2"/>
<comment type="caution">
    <text evidence="5">The sequence shown here is derived from an EMBL/GenBank/DDBJ whole genome shotgun (WGS) entry which is preliminary data.</text>
</comment>
<dbReference type="RefSeq" id="WP_121836423.1">
    <property type="nucleotide sequence ID" value="NZ_CP163513.1"/>
</dbReference>
<dbReference type="PANTHER" id="PTHR43046:SF2">
    <property type="entry name" value="8-OXO-DGTP DIPHOSPHATASE-RELATED"/>
    <property type="match status" value="1"/>
</dbReference>
<comment type="cofactor">
    <cofactor evidence="1">
        <name>Mg(2+)</name>
        <dbReference type="ChEBI" id="CHEBI:18420"/>
    </cofactor>
</comment>
<dbReference type="PANTHER" id="PTHR43046">
    <property type="entry name" value="GDP-MANNOSE MANNOSYL HYDROLASE"/>
    <property type="match status" value="1"/>
</dbReference>
<dbReference type="InterPro" id="IPR020084">
    <property type="entry name" value="NUDIX_hydrolase_CS"/>
</dbReference>
<dbReference type="PROSITE" id="PS00893">
    <property type="entry name" value="NUDIX_BOX"/>
    <property type="match status" value="1"/>
</dbReference>
<evidence type="ECO:0000259" key="4">
    <source>
        <dbReference type="PROSITE" id="PS51462"/>
    </source>
</evidence>
<dbReference type="Pfam" id="PF00293">
    <property type="entry name" value="NUDIX"/>
    <property type="match status" value="1"/>
</dbReference>
<dbReference type="InterPro" id="IPR020476">
    <property type="entry name" value="Nudix_hydrolase"/>
</dbReference>
<keyword evidence="6" id="KW-1185">Reference proteome</keyword>
<keyword evidence="2 3" id="KW-0378">Hydrolase</keyword>
<evidence type="ECO:0000256" key="3">
    <source>
        <dbReference type="RuleBase" id="RU003476"/>
    </source>
</evidence>
<organism evidence="5 6">
    <name type="scientific">Streptococcus hillyeri</name>
    <dbReference type="NCBI Taxonomy" id="2282420"/>
    <lineage>
        <taxon>Bacteria</taxon>
        <taxon>Bacillati</taxon>
        <taxon>Bacillota</taxon>
        <taxon>Bacilli</taxon>
        <taxon>Lactobacillales</taxon>
        <taxon>Streptococcaceae</taxon>
        <taxon>Streptococcus</taxon>
    </lineage>
</organism>
<dbReference type="Proteomes" id="UP000279194">
    <property type="component" value="Unassembled WGS sequence"/>
</dbReference>
<dbReference type="GO" id="GO:0016787">
    <property type="term" value="F:hydrolase activity"/>
    <property type="evidence" value="ECO:0007669"/>
    <property type="project" value="UniProtKB-KW"/>
</dbReference>
<dbReference type="InterPro" id="IPR000086">
    <property type="entry name" value="NUDIX_hydrolase_dom"/>
</dbReference>
<gene>
    <name evidence="5" type="ORF">EAF07_10120</name>
</gene>
<evidence type="ECO:0000256" key="1">
    <source>
        <dbReference type="ARBA" id="ARBA00001946"/>
    </source>
</evidence>
<dbReference type="Gene3D" id="3.90.79.10">
    <property type="entry name" value="Nucleoside Triphosphate Pyrophosphohydrolase"/>
    <property type="match status" value="1"/>
</dbReference>
<dbReference type="PRINTS" id="PR00502">
    <property type="entry name" value="NUDIXFAMILY"/>
</dbReference>
<evidence type="ECO:0000313" key="5">
    <source>
        <dbReference type="EMBL" id="RLY01178.1"/>
    </source>
</evidence>
<name>A0A3L9DLX9_9STRE</name>
<sequence length="155" mass="18044">MARSEEVILTNMCMIENDKGEVVMQIRSPERYSWDGAAYPGGHIELGESLHEAVVREVYEETGLTIKNPRLVGVKHFHTRGESIRYLVFLYKATEFEGNIRSSDEGEIKWVPKTDFKTIDLADSMDDIIQFYEEENTSELFYLRDVNDILQRQFL</sequence>
<accession>A0A3L9DLX9</accession>
<dbReference type="CDD" id="cd18875">
    <property type="entry name" value="NUDIX_Hydrolase"/>
    <property type="match status" value="1"/>
</dbReference>
<dbReference type="PROSITE" id="PS51462">
    <property type="entry name" value="NUDIX"/>
    <property type="match status" value="1"/>
</dbReference>
<protein>
    <submittedName>
        <fullName evidence="5">8-oxo-dGTP diphosphatase</fullName>
    </submittedName>
</protein>
<dbReference type="SUPFAM" id="SSF55811">
    <property type="entry name" value="Nudix"/>
    <property type="match status" value="1"/>
</dbReference>
<reference evidence="5 6" key="1">
    <citation type="submission" date="2018-10" db="EMBL/GenBank/DDBJ databases">
        <title>Streptococcus hillyeri sp. nov., isolated from equine tracheal sample.</title>
        <authorList>
            <person name="Macfadyen A.C."/>
            <person name="Waller A."/>
            <person name="Paterson G.K."/>
        </authorList>
    </citation>
    <scope>NUCLEOTIDE SEQUENCE [LARGE SCALE GENOMIC DNA]</scope>
    <source>
        <strain evidence="5 6">28462</strain>
    </source>
</reference>
<comment type="similarity">
    <text evidence="3">Belongs to the Nudix hydrolase family.</text>
</comment>
<proteinExistence type="inferred from homology"/>
<dbReference type="EMBL" id="RCVM01000033">
    <property type="protein sequence ID" value="RLY01178.1"/>
    <property type="molecule type" value="Genomic_DNA"/>
</dbReference>
<evidence type="ECO:0000313" key="6">
    <source>
        <dbReference type="Proteomes" id="UP000279194"/>
    </source>
</evidence>
<feature type="domain" description="Nudix hydrolase" evidence="4">
    <location>
        <begin position="6"/>
        <end position="135"/>
    </location>
</feature>
<dbReference type="AlphaFoldDB" id="A0A3L9DLX9"/>
<evidence type="ECO:0000256" key="2">
    <source>
        <dbReference type="ARBA" id="ARBA00022801"/>
    </source>
</evidence>